<dbReference type="KEGG" id="chk:D4L85_18825"/>
<dbReference type="EMBL" id="CP032382">
    <property type="protein sequence ID" value="AYB32502.1"/>
    <property type="molecule type" value="Genomic_DNA"/>
</dbReference>
<name>A0A385SNT8_9BACT</name>
<keyword evidence="3" id="KW-1185">Reference proteome</keyword>
<keyword evidence="1" id="KW-0732">Signal</keyword>
<feature type="signal peptide" evidence="1">
    <location>
        <begin position="1"/>
        <end position="24"/>
    </location>
</feature>
<accession>A0A385SNT8</accession>
<evidence type="ECO:0000256" key="1">
    <source>
        <dbReference type="SAM" id="SignalP"/>
    </source>
</evidence>
<reference evidence="3" key="1">
    <citation type="submission" date="2018-09" db="EMBL/GenBank/DDBJ databases">
        <title>Chryseolinea sp. KIS68-18 isolated from soil.</title>
        <authorList>
            <person name="Weon H.-Y."/>
            <person name="Kwon S.-W."/>
            <person name="Lee S.A."/>
        </authorList>
    </citation>
    <scope>NUCLEOTIDE SEQUENCE [LARGE SCALE GENOMIC DNA]</scope>
    <source>
        <strain evidence="3">KIS68-18</strain>
    </source>
</reference>
<dbReference type="Proteomes" id="UP000266183">
    <property type="component" value="Chromosome"/>
</dbReference>
<gene>
    <name evidence="2" type="ORF">D4L85_18825</name>
</gene>
<organism evidence="2 3">
    <name type="scientific">Chryseolinea soli</name>
    <dbReference type="NCBI Taxonomy" id="2321403"/>
    <lineage>
        <taxon>Bacteria</taxon>
        <taxon>Pseudomonadati</taxon>
        <taxon>Bacteroidota</taxon>
        <taxon>Cytophagia</taxon>
        <taxon>Cytophagales</taxon>
        <taxon>Fulvivirgaceae</taxon>
        <taxon>Chryseolinea</taxon>
    </lineage>
</organism>
<protein>
    <submittedName>
        <fullName evidence="2">Uncharacterized protein</fullName>
    </submittedName>
</protein>
<evidence type="ECO:0000313" key="2">
    <source>
        <dbReference type="EMBL" id="AYB32502.1"/>
    </source>
</evidence>
<evidence type="ECO:0000313" key="3">
    <source>
        <dbReference type="Proteomes" id="UP000266183"/>
    </source>
</evidence>
<dbReference type="RefSeq" id="WP_119755755.1">
    <property type="nucleotide sequence ID" value="NZ_CP032382.1"/>
</dbReference>
<proteinExistence type="predicted"/>
<sequence>MRYLKSTAPLFVLLVCIFLSGCQKDEVTGPKAILSLQVDANYTETGDHWIFATDATGEVLDVKPYSAGEAVTLTSEKAVDKMNVTLFRYYEDVIITSTYKYTNLNTYADIPVGTALHFGSTTVDNGPKATAHFTIANTNGTQVNFTNGSSLSERSETDFTNGVGELVDLSFYGAPSDMLMTGYRSGIPVYNWVKGLKDGDVVSRDFQTDFMPYPHQLFLDFGGTSSGYVKARNAAGKSYFMSDSYFSTGATPVIGFIDGFASYQMYIDNTKPNGTVSYYKSGPFNLSPTIPTFNFSISKKDFLDYAFDFSQDYTTYGVTWSYSDGLEYTWWSVSAPAGTTLTKLNIPDEIAAKYPKLDESKFGKISIGFTKVLQGKLRLMPGAPENSDDVETYSYQPNF</sequence>
<dbReference type="AlphaFoldDB" id="A0A385SNT8"/>
<dbReference type="OrthoDB" id="838038at2"/>
<feature type="chain" id="PRO_5017263688" evidence="1">
    <location>
        <begin position="25"/>
        <end position="399"/>
    </location>
</feature>
<dbReference type="PROSITE" id="PS51257">
    <property type="entry name" value="PROKAR_LIPOPROTEIN"/>
    <property type="match status" value="1"/>
</dbReference>